<name>A0A1Y1YZI9_9FUNG</name>
<protein>
    <recommendedName>
        <fullName evidence="4">PA domain-containing protein</fullName>
    </recommendedName>
</protein>
<dbReference type="InterPro" id="IPR003137">
    <property type="entry name" value="PA_domain"/>
</dbReference>
<evidence type="ECO:0000313" key="5">
    <source>
        <dbReference type="EMBL" id="ORY03458.1"/>
    </source>
</evidence>
<dbReference type="Pfam" id="PF02225">
    <property type="entry name" value="PA"/>
    <property type="match status" value="1"/>
</dbReference>
<feature type="region of interest" description="Disordered" evidence="3">
    <location>
        <begin position="388"/>
        <end position="448"/>
    </location>
</feature>
<feature type="domain" description="PA" evidence="4">
    <location>
        <begin position="179"/>
        <end position="293"/>
    </location>
</feature>
<dbReference type="STRING" id="1754190.A0A1Y1YZI9"/>
<reference evidence="5 6" key="1">
    <citation type="submission" date="2016-08" db="EMBL/GenBank/DDBJ databases">
        <title>A Parts List for Fungal Cellulosomes Revealed by Comparative Genomics.</title>
        <authorList>
            <consortium name="DOE Joint Genome Institute"/>
            <person name="Haitjema C.H."/>
            <person name="Gilmore S.P."/>
            <person name="Henske J.K."/>
            <person name="Solomon K.V."/>
            <person name="De Groot R."/>
            <person name="Kuo A."/>
            <person name="Mondo S.J."/>
            <person name="Salamov A.A."/>
            <person name="Labutti K."/>
            <person name="Zhao Z."/>
            <person name="Chiniquy J."/>
            <person name="Barry K."/>
            <person name="Brewer H.M."/>
            <person name="Purvine S.O."/>
            <person name="Wright A.T."/>
            <person name="Boxma B."/>
            <person name="Van Alen T."/>
            <person name="Hackstein J.H."/>
            <person name="Baker S.E."/>
            <person name="Grigoriev I.V."/>
            <person name="O'Malley M.A."/>
        </authorList>
    </citation>
    <scope>NUCLEOTIDE SEQUENCE [LARGE SCALE GENOMIC DNA]</scope>
    <source>
        <strain evidence="5 6">G1</strain>
    </source>
</reference>
<evidence type="ECO:0000256" key="2">
    <source>
        <dbReference type="ARBA" id="ARBA00023180"/>
    </source>
</evidence>
<dbReference type="Gene3D" id="3.50.30.30">
    <property type="match status" value="1"/>
</dbReference>
<proteinExistence type="predicted"/>
<dbReference type="EMBL" id="MCOG01000477">
    <property type="protein sequence ID" value="ORY03458.1"/>
    <property type="molecule type" value="Genomic_DNA"/>
</dbReference>
<organism evidence="5 6">
    <name type="scientific">Neocallimastix californiae</name>
    <dbReference type="NCBI Taxonomy" id="1754190"/>
    <lineage>
        <taxon>Eukaryota</taxon>
        <taxon>Fungi</taxon>
        <taxon>Fungi incertae sedis</taxon>
        <taxon>Chytridiomycota</taxon>
        <taxon>Chytridiomycota incertae sedis</taxon>
        <taxon>Neocallimastigomycetes</taxon>
        <taxon>Neocallimastigales</taxon>
        <taxon>Neocallimastigaceae</taxon>
        <taxon>Neocallimastix</taxon>
    </lineage>
</organism>
<keyword evidence="6" id="KW-1185">Reference proteome</keyword>
<dbReference type="Proteomes" id="UP000193920">
    <property type="component" value="Unassembled WGS sequence"/>
</dbReference>
<comment type="caution">
    <text evidence="5">The sequence shown here is derived from an EMBL/GenBank/DDBJ whole genome shotgun (WGS) entry which is preliminary data.</text>
</comment>
<dbReference type="SUPFAM" id="SSF52025">
    <property type="entry name" value="PA domain"/>
    <property type="match status" value="1"/>
</dbReference>
<feature type="compositionally biased region" description="Basic and acidic residues" evidence="3">
    <location>
        <begin position="388"/>
        <end position="398"/>
    </location>
</feature>
<dbReference type="OrthoDB" id="2282382at2759"/>
<keyword evidence="1" id="KW-0732">Signal</keyword>
<sequence length="448" mass="52197">MVFHLGKPLISDNEKMKIFTLVNKVTPREELLYTNPVCPIDIKKESIDLHVKSDNDKDQENYPPFKIIEKPKYYVINTLYNVDIEITKFGTSTQLMTKINKIKLNLNKNVYIIMEGIEFLLSPDAFQDNLKIYNLKCNKIMITAAKAIYGPQLNAEQVWDMNIIPIFKNSNYSNPSLAEGCSEYSPKYKEIIKGKVIMVSRGSCFFSEKTKYAMKAGAAGIIIANTNNQIYTMSPYKENKFNPIQYKMLLNKFKELEQEVIDLVENDIPYYKRKQEVDEYTIPSLMVSKSDSELIMKQYLKPLSNYSKNEFKNLLKLYQTFSTIHGTLSWNLMGFKYNDLIKVKPVDLQYDGKIISNIKIIKTRRRKVLDMTPLSNIMNETYDEIKDQKDHMNSKDNNKLTNNTDMDDLFNKNKNYTYSSSGTDNSNSNQDQDHHNHKSYNNDYNNEN</sequence>
<keyword evidence="2" id="KW-0325">Glycoprotein</keyword>
<gene>
    <name evidence="5" type="ORF">LY90DRAFT_215761</name>
</gene>
<dbReference type="InterPro" id="IPR046450">
    <property type="entry name" value="PA_dom_sf"/>
</dbReference>
<evidence type="ECO:0000256" key="3">
    <source>
        <dbReference type="SAM" id="MobiDB-lite"/>
    </source>
</evidence>
<dbReference type="PANTHER" id="PTHR22702">
    <property type="entry name" value="PROTEASE-ASSOCIATED DOMAIN-CONTAINING PROTEIN"/>
    <property type="match status" value="1"/>
</dbReference>
<evidence type="ECO:0000259" key="4">
    <source>
        <dbReference type="Pfam" id="PF02225"/>
    </source>
</evidence>
<dbReference type="AlphaFoldDB" id="A0A1Y1YZI9"/>
<dbReference type="PANTHER" id="PTHR22702:SF1">
    <property type="entry name" value="PROTEASE-ASSOCIATED DOMAIN-CONTAINING PROTEIN 1"/>
    <property type="match status" value="1"/>
</dbReference>
<dbReference type="CDD" id="cd00538">
    <property type="entry name" value="PA"/>
    <property type="match status" value="1"/>
</dbReference>
<accession>A0A1Y1YZI9</accession>
<evidence type="ECO:0000313" key="6">
    <source>
        <dbReference type="Proteomes" id="UP000193920"/>
    </source>
</evidence>
<evidence type="ECO:0000256" key="1">
    <source>
        <dbReference type="ARBA" id="ARBA00022729"/>
    </source>
</evidence>
<feature type="compositionally biased region" description="Polar residues" evidence="3">
    <location>
        <begin position="439"/>
        <end position="448"/>
    </location>
</feature>
<feature type="compositionally biased region" description="Polar residues" evidence="3">
    <location>
        <begin position="412"/>
        <end position="430"/>
    </location>
</feature>